<accession>A0AAW2L780</accession>
<protein>
    <submittedName>
        <fullName evidence="2">Uncharacterized protein</fullName>
    </submittedName>
</protein>
<proteinExistence type="predicted"/>
<feature type="compositionally biased region" description="Basic and acidic residues" evidence="1">
    <location>
        <begin position="36"/>
        <end position="45"/>
    </location>
</feature>
<reference evidence="2" key="2">
    <citation type="journal article" date="2024" name="Plant">
        <title>Genomic evolution and insights into agronomic trait innovations of Sesamum species.</title>
        <authorList>
            <person name="Miao H."/>
            <person name="Wang L."/>
            <person name="Qu L."/>
            <person name="Liu H."/>
            <person name="Sun Y."/>
            <person name="Le M."/>
            <person name="Wang Q."/>
            <person name="Wei S."/>
            <person name="Zheng Y."/>
            <person name="Lin W."/>
            <person name="Duan Y."/>
            <person name="Cao H."/>
            <person name="Xiong S."/>
            <person name="Wang X."/>
            <person name="Wei L."/>
            <person name="Li C."/>
            <person name="Ma Q."/>
            <person name="Ju M."/>
            <person name="Zhao R."/>
            <person name="Li G."/>
            <person name="Mu C."/>
            <person name="Tian Q."/>
            <person name="Mei H."/>
            <person name="Zhang T."/>
            <person name="Gao T."/>
            <person name="Zhang H."/>
        </authorList>
    </citation>
    <scope>NUCLEOTIDE SEQUENCE</scope>
    <source>
        <strain evidence="2">G01</strain>
    </source>
</reference>
<dbReference type="EMBL" id="JACGWK010000015">
    <property type="protein sequence ID" value="KAL0314930.1"/>
    <property type="molecule type" value="Genomic_DNA"/>
</dbReference>
<comment type="caution">
    <text evidence="2">The sequence shown here is derived from an EMBL/GenBank/DDBJ whole genome shotgun (WGS) entry which is preliminary data.</text>
</comment>
<evidence type="ECO:0000256" key="1">
    <source>
        <dbReference type="SAM" id="MobiDB-lite"/>
    </source>
</evidence>
<organism evidence="2">
    <name type="scientific">Sesamum angustifolium</name>
    <dbReference type="NCBI Taxonomy" id="2727405"/>
    <lineage>
        <taxon>Eukaryota</taxon>
        <taxon>Viridiplantae</taxon>
        <taxon>Streptophyta</taxon>
        <taxon>Embryophyta</taxon>
        <taxon>Tracheophyta</taxon>
        <taxon>Spermatophyta</taxon>
        <taxon>Magnoliopsida</taxon>
        <taxon>eudicotyledons</taxon>
        <taxon>Gunneridae</taxon>
        <taxon>Pentapetalae</taxon>
        <taxon>asterids</taxon>
        <taxon>lamiids</taxon>
        <taxon>Lamiales</taxon>
        <taxon>Pedaliaceae</taxon>
        <taxon>Sesamum</taxon>
    </lineage>
</organism>
<evidence type="ECO:0000313" key="2">
    <source>
        <dbReference type="EMBL" id="KAL0314930.1"/>
    </source>
</evidence>
<gene>
    <name evidence="2" type="ORF">Sangu_2337400</name>
</gene>
<feature type="region of interest" description="Disordered" evidence="1">
    <location>
        <begin position="36"/>
        <end position="62"/>
    </location>
</feature>
<sequence length="95" mass="10765">MVHNPDDSNYVYVNEYRCLSRDADIILDMGRVEDTTQEVESDKDSGSGVCNEANCENEVDTVNPPIVEQESLSRGFQLKHHLPNSRNMSHIQLVD</sequence>
<reference evidence="2" key="1">
    <citation type="submission" date="2020-06" db="EMBL/GenBank/DDBJ databases">
        <authorList>
            <person name="Li T."/>
            <person name="Hu X."/>
            <person name="Zhang T."/>
            <person name="Song X."/>
            <person name="Zhang H."/>
            <person name="Dai N."/>
            <person name="Sheng W."/>
            <person name="Hou X."/>
            <person name="Wei L."/>
        </authorList>
    </citation>
    <scope>NUCLEOTIDE SEQUENCE</scope>
    <source>
        <strain evidence="2">G01</strain>
        <tissue evidence="2">Leaf</tissue>
    </source>
</reference>
<name>A0AAW2L780_9LAMI</name>
<dbReference type="AlphaFoldDB" id="A0AAW2L780"/>